<evidence type="ECO:0000256" key="5">
    <source>
        <dbReference type="ARBA" id="ARBA00023242"/>
    </source>
</evidence>
<comment type="subcellular location">
    <subcellularLocation>
        <location evidence="1">Nucleus</location>
    </subcellularLocation>
</comment>
<keyword evidence="5" id="KW-0539">Nucleus</keyword>
<evidence type="ECO:0000313" key="7">
    <source>
        <dbReference type="EMBL" id="OJJ88580.1"/>
    </source>
</evidence>
<dbReference type="PANTHER" id="PTHR37534:SF49">
    <property type="entry name" value="LYSINE BIOSYNTHESIS REGULATORY PROTEIN LYS14"/>
    <property type="match status" value="1"/>
</dbReference>
<evidence type="ECO:0000256" key="1">
    <source>
        <dbReference type="ARBA" id="ARBA00004123"/>
    </source>
</evidence>
<evidence type="ECO:0000256" key="3">
    <source>
        <dbReference type="ARBA" id="ARBA00023125"/>
    </source>
</evidence>
<dbReference type="AlphaFoldDB" id="A0A1L9VXE2"/>
<dbReference type="RefSeq" id="XP_022405256.1">
    <property type="nucleotide sequence ID" value="XM_022539879.1"/>
</dbReference>
<dbReference type="EMBL" id="KV878889">
    <property type="protein sequence ID" value="OJJ88580.1"/>
    <property type="molecule type" value="Genomic_DNA"/>
</dbReference>
<gene>
    <name evidence="7" type="ORF">ASPGLDRAFT_117531</name>
</gene>
<evidence type="ECO:0000256" key="2">
    <source>
        <dbReference type="ARBA" id="ARBA00023015"/>
    </source>
</evidence>
<dbReference type="GO" id="GO:0008270">
    <property type="term" value="F:zinc ion binding"/>
    <property type="evidence" value="ECO:0007669"/>
    <property type="project" value="InterPro"/>
</dbReference>
<dbReference type="CDD" id="cd00067">
    <property type="entry name" value="GAL4"/>
    <property type="match status" value="1"/>
</dbReference>
<evidence type="ECO:0000313" key="8">
    <source>
        <dbReference type="Proteomes" id="UP000184300"/>
    </source>
</evidence>
<evidence type="ECO:0000259" key="6">
    <source>
        <dbReference type="PROSITE" id="PS50048"/>
    </source>
</evidence>
<dbReference type="GO" id="GO:0000976">
    <property type="term" value="F:transcription cis-regulatory region binding"/>
    <property type="evidence" value="ECO:0007669"/>
    <property type="project" value="TreeGrafter"/>
</dbReference>
<dbReference type="STRING" id="1160497.A0A1L9VXE2"/>
<proteinExistence type="predicted"/>
<dbReference type="PANTHER" id="PTHR37534">
    <property type="entry name" value="TRANSCRIPTIONAL ACTIVATOR PROTEIN UGA3"/>
    <property type="match status" value="1"/>
</dbReference>
<accession>A0A1L9VXE2</accession>
<keyword evidence="3" id="KW-0238">DNA-binding</keyword>
<dbReference type="OrthoDB" id="5333823at2759"/>
<keyword evidence="2" id="KW-0805">Transcription regulation</keyword>
<keyword evidence="4" id="KW-0804">Transcription</keyword>
<dbReference type="PROSITE" id="PS50048">
    <property type="entry name" value="ZN2_CY6_FUNGAL_2"/>
    <property type="match status" value="1"/>
</dbReference>
<dbReference type="Proteomes" id="UP000184300">
    <property type="component" value="Unassembled WGS sequence"/>
</dbReference>
<reference evidence="8" key="1">
    <citation type="journal article" date="2017" name="Genome Biol.">
        <title>Comparative genomics reveals high biological diversity and specific adaptations in the industrially and medically important fungal genus Aspergillus.</title>
        <authorList>
            <person name="de Vries R.P."/>
            <person name="Riley R."/>
            <person name="Wiebenga A."/>
            <person name="Aguilar-Osorio G."/>
            <person name="Amillis S."/>
            <person name="Uchima C.A."/>
            <person name="Anderluh G."/>
            <person name="Asadollahi M."/>
            <person name="Askin M."/>
            <person name="Barry K."/>
            <person name="Battaglia E."/>
            <person name="Bayram O."/>
            <person name="Benocci T."/>
            <person name="Braus-Stromeyer S.A."/>
            <person name="Caldana C."/>
            <person name="Canovas D."/>
            <person name="Cerqueira G.C."/>
            <person name="Chen F."/>
            <person name="Chen W."/>
            <person name="Choi C."/>
            <person name="Clum A."/>
            <person name="Dos Santos R.A."/>
            <person name="Damasio A.R."/>
            <person name="Diallinas G."/>
            <person name="Emri T."/>
            <person name="Fekete E."/>
            <person name="Flipphi M."/>
            <person name="Freyberg S."/>
            <person name="Gallo A."/>
            <person name="Gournas C."/>
            <person name="Habgood R."/>
            <person name="Hainaut M."/>
            <person name="Harispe M.L."/>
            <person name="Henrissat B."/>
            <person name="Hilden K.S."/>
            <person name="Hope R."/>
            <person name="Hossain A."/>
            <person name="Karabika E."/>
            <person name="Karaffa L."/>
            <person name="Karanyi Z."/>
            <person name="Krasevec N."/>
            <person name="Kuo A."/>
            <person name="Kusch H."/>
            <person name="LaButti K."/>
            <person name="Lagendijk E.L."/>
            <person name="Lapidus A."/>
            <person name="Levasseur A."/>
            <person name="Lindquist E."/>
            <person name="Lipzen A."/>
            <person name="Logrieco A.F."/>
            <person name="MacCabe A."/>
            <person name="Maekelae M.R."/>
            <person name="Malavazi I."/>
            <person name="Melin P."/>
            <person name="Meyer V."/>
            <person name="Mielnichuk N."/>
            <person name="Miskei M."/>
            <person name="Molnar A.P."/>
            <person name="Mule G."/>
            <person name="Ngan C.Y."/>
            <person name="Orejas M."/>
            <person name="Orosz E."/>
            <person name="Ouedraogo J.P."/>
            <person name="Overkamp K.M."/>
            <person name="Park H.-S."/>
            <person name="Perrone G."/>
            <person name="Piumi F."/>
            <person name="Punt P.J."/>
            <person name="Ram A.F."/>
            <person name="Ramon A."/>
            <person name="Rauscher S."/>
            <person name="Record E."/>
            <person name="Riano-Pachon D.M."/>
            <person name="Robert V."/>
            <person name="Roehrig J."/>
            <person name="Ruller R."/>
            <person name="Salamov A."/>
            <person name="Salih N.S."/>
            <person name="Samson R.A."/>
            <person name="Sandor E."/>
            <person name="Sanguinetti M."/>
            <person name="Schuetze T."/>
            <person name="Sepcic K."/>
            <person name="Shelest E."/>
            <person name="Sherlock G."/>
            <person name="Sophianopoulou V."/>
            <person name="Squina F.M."/>
            <person name="Sun H."/>
            <person name="Susca A."/>
            <person name="Todd R.B."/>
            <person name="Tsang A."/>
            <person name="Unkles S.E."/>
            <person name="van de Wiele N."/>
            <person name="van Rossen-Uffink D."/>
            <person name="Oliveira J.V."/>
            <person name="Vesth T.C."/>
            <person name="Visser J."/>
            <person name="Yu J.-H."/>
            <person name="Zhou M."/>
            <person name="Andersen M.R."/>
            <person name="Archer D.B."/>
            <person name="Baker S.E."/>
            <person name="Benoit I."/>
            <person name="Brakhage A.A."/>
            <person name="Braus G.H."/>
            <person name="Fischer R."/>
            <person name="Frisvad J.C."/>
            <person name="Goldman G.H."/>
            <person name="Houbraken J."/>
            <person name="Oakley B."/>
            <person name="Pocsi I."/>
            <person name="Scazzocchio C."/>
            <person name="Seiboth B."/>
            <person name="vanKuyk P.A."/>
            <person name="Wortman J."/>
            <person name="Dyer P.S."/>
            <person name="Grigoriev I.V."/>
        </authorList>
    </citation>
    <scope>NUCLEOTIDE SEQUENCE [LARGE SCALE GENOMIC DNA]</scope>
    <source>
        <strain evidence="8">CBS 516.65</strain>
    </source>
</reference>
<evidence type="ECO:0000256" key="4">
    <source>
        <dbReference type="ARBA" id="ARBA00023163"/>
    </source>
</evidence>
<dbReference type="Pfam" id="PF11951">
    <property type="entry name" value="Fungal_trans_2"/>
    <property type="match status" value="1"/>
</dbReference>
<dbReference type="SMART" id="SM00066">
    <property type="entry name" value="GAL4"/>
    <property type="match status" value="1"/>
</dbReference>
<dbReference type="GeneID" id="34456140"/>
<dbReference type="Gene3D" id="4.10.240.10">
    <property type="entry name" value="Zn(2)-C6 fungal-type DNA-binding domain"/>
    <property type="match status" value="1"/>
</dbReference>
<feature type="domain" description="Zn(2)-C6 fungal-type" evidence="6">
    <location>
        <begin position="8"/>
        <end position="38"/>
    </location>
</feature>
<organism evidence="7 8">
    <name type="scientific">Aspergillus glaucus CBS 516.65</name>
    <dbReference type="NCBI Taxonomy" id="1160497"/>
    <lineage>
        <taxon>Eukaryota</taxon>
        <taxon>Fungi</taxon>
        <taxon>Dikarya</taxon>
        <taxon>Ascomycota</taxon>
        <taxon>Pezizomycotina</taxon>
        <taxon>Eurotiomycetes</taxon>
        <taxon>Eurotiomycetidae</taxon>
        <taxon>Eurotiales</taxon>
        <taxon>Aspergillaceae</taxon>
        <taxon>Aspergillus</taxon>
        <taxon>Aspergillus subgen. Aspergillus</taxon>
    </lineage>
</organism>
<dbReference type="GO" id="GO:0000981">
    <property type="term" value="F:DNA-binding transcription factor activity, RNA polymerase II-specific"/>
    <property type="evidence" value="ECO:0007669"/>
    <property type="project" value="InterPro"/>
</dbReference>
<name>A0A1L9VXE2_ASPGL</name>
<dbReference type="PROSITE" id="PS00463">
    <property type="entry name" value="ZN2_CY6_FUNGAL_1"/>
    <property type="match status" value="1"/>
</dbReference>
<dbReference type="InterPro" id="IPR021858">
    <property type="entry name" value="Fun_TF"/>
</dbReference>
<dbReference type="GO" id="GO:0045944">
    <property type="term" value="P:positive regulation of transcription by RNA polymerase II"/>
    <property type="evidence" value="ECO:0007669"/>
    <property type="project" value="TreeGrafter"/>
</dbReference>
<dbReference type="VEuPathDB" id="FungiDB:ASPGLDRAFT_117531"/>
<sequence length="507" mass="58112">MKLRSRTGCLACKSRKRRCDEERPSCRNCLVRGVVCPYLTEPSQSTSLRFKISRCMYVLCDVRWKSRRGDLLWHFLSVSSRDMSLFSTEHVSSKDRSEVDNVSQDFIGSLRPGLSISPLGGCGILEKQLFQYYLEVICKVRVFQDDQSNHFRSLVIPFCYGQRPLLYAVLSLSANDRRAETYLDYEKVSLSYKSQALCLLRESLTDMHYANETLITCVILCSLEIASGCRPDWVQHAQGAFAIIDSFANLLDPQILFFVYSYFRFRTVFFLTTSSREQVDDSSDSISTLQCPSEIGLDVDLGSDIRDKIQPHMGCSLSLLDIIAKMTRLVQRKRHLRQSGRSSLTCEEDLRCQAMSIRSQLDSLTEENPSASDYLATCAECFRMAADLFLQLACDIPPCQPALQEQLGRLLNRIGQVIHEGQERQLFPMWPLFLAGCLSNTDEDRLQVLDYFSVLLHQWPISNIPMVREATETIWKSRDLNVEEDQSKNGFDWQIIIEQMNWKLALS</sequence>
<dbReference type="InterPro" id="IPR036864">
    <property type="entry name" value="Zn2-C6_fun-type_DNA-bd_sf"/>
</dbReference>
<dbReference type="Pfam" id="PF00172">
    <property type="entry name" value="Zn_clus"/>
    <property type="match status" value="1"/>
</dbReference>
<protein>
    <recommendedName>
        <fullName evidence="6">Zn(2)-C6 fungal-type domain-containing protein</fullName>
    </recommendedName>
</protein>
<dbReference type="GO" id="GO:0005634">
    <property type="term" value="C:nucleus"/>
    <property type="evidence" value="ECO:0007669"/>
    <property type="project" value="UniProtKB-SubCell"/>
</dbReference>
<keyword evidence="8" id="KW-1185">Reference proteome</keyword>
<dbReference type="SUPFAM" id="SSF57701">
    <property type="entry name" value="Zn2/Cys6 DNA-binding domain"/>
    <property type="match status" value="1"/>
</dbReference>
<dbReference type="InterPro" id="IPR001138">
    <property type="entry name" value="Zn2Cys6_DnaBD"/>
</dbReference>